<accession>A0A8K0X769</accession>
<reference evidence="2" key="1">
    <citation type="journal article" date="2021" name="Nat. Commun.">
        <title>Genetic determinants of endophytism in the Arabidopsis root mycobiome.</title>
        <authorList>
            <person name="Mesny F."/>
            <person name="Miyauchi S."/>
            <person name="Thiergart T."/>
            <person name="Pickel B."/>
            <person name="Atanasova L."/>
            <person name="Karlsson M."/>
            <person name="Huettel B."/>
            <person name="Barry K.W."/>
            <person name="Haridas S."/>
            <person name="Chen C."/>
            <person name="Bauer D."/>
            <person name="Andreopoulos W."/>
            <person name="Pangilinan J."/>
            <person name="LaButti K."/>
            <person name="Riley R."/>
            <person name="Lipzen A."/>
            <person name="Clum A."/>
            <person name="Drula E."/>
            <person name="Henrissat B."/>
            <person name="Kohler A."/>
            <person name="Grigoriev I.V."/>
            <person name="Martin F.M."/>
            <person name="Hacquard S."/>
        </authorList>
    </citation>
    <scope>NUCLEOTIDE SEQUENCE</scope>
    <source>
        <strain evidence="2">MPI-CAGE-AT-0016</strain>
    </source>
</reference>
<evidence type="ECO:0000259" key="1">
    <source>
        <dbReference type="Pfam" id="PF06985"/>
    </source>
</evidence>
<dbReference type="PANTHER" id="PTHR33112:SF10">
    <property type="entry name" value="TOL"/>
    <property type="match status" value="1"/>
</dbReference>
<protein>
    <submittedName>
        <fullName evidence="2">Heterokaryon incompatibility protein-domain-containing protein</fullName>
    </submittedName>
</protein>
<feature type="domain" description="Heterokaryon incompatibility" evidence="1">
    <location>
        <begin position="207"/>
        <end position="361"/>
    </location>
</feature>
<dbReference type="Proteomes" id="UP000813385">
    <property type="component" value="Unassembled WGS sequence"/>
</dbReference>
<dbReference type="OrthoDB" id="5347061at2759"/>
<dbReference type="AlphaFoldDB" id="A0A8K0X769"/>
<sequence length="647" mass="72975">MSSGHRRSVAMDLCHHCEELVEVITSVDDREPRVACDWHKTPQLVTDSARDCVLCRNIWDVSLSPPVEQALRRYPGLPLGDLHISLWVRDRLARGSVWWSSLDTEVDVLGEAMVYERTDLIGLSSQGSCWERSADGDSEAGSRIAQITEWLHECESSHSKCRPEISPATSRPARLLEVPQASSGTPIRLVRTDAFTQDDQAKQPLRYATLSYCWGSILPIRTTKSTLRQFETGIPEEVLPKTFRDAVRIVRALDIRYLWIDALCILQDDGEDWQRESAKMMDVYSGSVLTIAASAARDSTGGCFPEAPSSERSPRCHGTTSIFPIKRRDVPGEMTARLQKSLPRLVQLDTHLNTRGWTFQERILSHRIVHCMDDEMHWECRRSYKTQAGHETITAPSADSPGSRRWASWVEDYSARLFTHPSDRPAALHGVVRRHKRMTGHKPLLGLWDTTLARDLLWMRLGKRRTPSLKGMPSWTWLACDTWTVMDSFFRSSAAVQDDLELVHGHVSWTGEPFVSAVGDIQLRVRVPVVELRLRTTEESRRFKPPYMEVEGQILDVKSHIPWLVAAQFDDESKVVEEFEAYTCLLACSTRNQGGGLPKGGTKGFLMVERVGEGDEGVGVYRRIGVGCYMAESSPFDDAVAEVMDLV</sequence>
<dbReference type="PANTHER" id="PTHR33112">
    <property type="entry name" value="DOMAIN PROTEIN, PUTATIVE-RELATED"/>
    <property type="match status" value="1"/>
</dbReference>
<dbReference type="InterPro" id="IPR010730">
    <property type="entry name" value="HET"/>
</dbReference>
<dbReference type="Pfam" id="PF06985">
    <property type="entry name" value="HET"/>
    <property type="match status" value="1"/>
</dbReference>
<organism evidence="2 3">
    <name type="scientific">Plectosphaerella cucumerina</name>
    <dbReference type="NCBI Taxonomy" id="40658"/>
    <lineage>
        <taxon>Eukaryota</taxon>
        <taxon>Fungi</taxon>
        <taxon>Dikarya</taxon>
        <taxon>Ascomycota</taxon>
        <taxon>Pezizomycotina</taxon>
        <taxon>Sordariomycetes</taxon>
        <taxon>Hypocreomycetidae</taxon>
        <taxon>Glomerellales</taxon>
        <taxon>Plectosphaerellaceae</taxon>
        <taxon>Plectosphaerella</taxon>
    </lineage>
</organism>
<proteinExistence type="predicted"/>
<keyword evidence="3" id="KW-1185">Reference proteome</keyword>
<comment type="caution">
    <text evidence="2">The sequence shown here is derived from an EMBL/GenBank/DDBJ whole genome shotgun (WGS) entry which is preliminary data.</text>
</comment>
<name>A0A8K0X769_9PEZI</name>
<gene>
    <name evidence="2" type="ORF">B0T11DRAFT_1362</name>
</gene>
<dbReference type="EMBL" id="JAGPXD010000001">
    <property type="protein sequence ID" value="KAH7374536.1"/>
    <property type="molecule type" value="Genomic_DNA"/>
</dbReference>
<evidence type="ECO:0000313" key="3">
    <source>
        <dbReference type="Proteomes" id="UP000813385"/>
    </source>
</evidence>
<evidence type="ECO:0000313" key="2">
    <source>
        <dbReference type="EMBL" id="KAH7374536.1"/>
    </source>
</evidence>